<proteinExistence type="predicted"/>
<dbReference type="RefSeq" id="WP_245681239.1">
    <property type="nucleotide sequence ID" value="NZ_FNBK01000024.1"/>
</dbReference>
<feature type="transmembrane region" description="Helical" evidence="1">
    <location>
        <begin position="110"/>
        <end position="130"/>
    </location>
</feature>
<evidence type="ECO:0000256" key="1">
    <source>
        <dbReference type="SAM" id="Phobius"/>
    </source>
</evidence>
<name>A0A1G7T9H0_9EURY</name>
<sequence length="280" mass="29022">MTLGAPAAETLSSVVLHTGLVTSEQIELSAFFLIGLLGGAHCLGMCGPLVTMYAKQFGGSATSSPERSGITFRELRQHLLFNGGRTVSYAALGGLFGLAGAFVFDAASVVLVFSGAVRATVGLVIGLLIVGTGLRYVSGRHGSHGSSIELPLVGRLAGVFGTLQSRIDGWAQGPGIVGLGLIHGLLPCPLLYPAYLYAFARGSPLAGVLTLGVLGLGTFPTLFIYGTIVQSVDATNRQRLHRALGVAFLFLGLMPIAHSLALFGIQVPHIEPPIYQPLSG</sequence>
<keyword evidence="1" id="KW-0812">Transmembrane</keyword>
<keyword evidence="1" id="KW-1133">Transmembrane helix</keyword>
<organism evidence="3 4">
    <name type="scientific">Halorientalis regularis</name>
    <dbReference type="NCBI Taxonomy" id="660518"/>
    <lineage>
        <taxon>Archaea</taxon>
        <taxon>Methanobacteriati</taxon>
        <taxon>Methanobacteriota</taxon>
        <taxon>Stenosarchaea group</taxon>
        <taxon>Halobacteria</taxon>
        <taxon>Halobacteriales</taxon>
        <taxon>Haloarculaceae</taxon>
        <taxon>Halorientalis</taxon>
    </lineage>
</organism>
<feature type="transmembrane region" description="Helical" evidence="1">
    <location>
        <begin position="176"/>
        <end position="199"/>
    </location>
</feature>
<feature type="transmembrane region" description="Helical" evidence="1">
    <location>
        <begin position="205"/>
        <end position="228"/>
    </location>
</feature>
<dbReference type="AlphaFoldDB" id="A0A1G7T9H0"/>
<dbReference type="Pfam" id="PF13386">
    <property type="entry name" value="DsbD_2"/>
    <property type="match status" value="1"/>
</dbReference>
<feature type="transmembrane region" description="Helical" evidence="1">
    <location>
        <begin position="86"/>
        <end position="104"/>
    </location>
</feature>
<keyword evidence="1" id="KW-0472">Membrane</keyword>
<feature type="transmembrane region" description="Helical" evidence="1">
    <location>
        <begin position="30"/>
        <end position="54"/>
    </location>
</feature>
<gene>
    <name evidence="3" type="ORF">SAMN05216218_1244</name>
</gene>
<protein>
    <recommendedName>
        <fullName evidence="2">Urease accessory protein UreH-like transmembrane domain-containing protein</fullName>
    </recommendedName>
</protein>
<dbReference type="Proteomes" id="UP000199076">
    <property type="component" value="Unassembled WGS sequence"/>
</dbReference>
<dbReference type="PANTHER" id="PTHR42208:SF1">
    <property type="entry name" value="HEAVY METAL TRANSPORTER"/>
    <property type="match status" value="1"/>
</dbReference>
<evidence type="ECO:0000313" key="4">
    <source>
        <dbReference type="Proteomes" id="UP000199076"/>
    </source>
</evidence>
<feature type="domain" description="Urease accessory protein UreH-like transmembrane" evidence="2">
    <location>
        <begin position="30"/>
        <end position="253"/>
    </location>
</feature>
<dbReference type="STRING" id="660518.SAMN05216218_1244"/>
<keyword evidence="4" id="KW-1185">Reference proteome</keyword>
<evidence type="ECO:0000313" key="3">
    <source>
        <dbReference type="EMBL" id="SDG31946.1"/>
    </source>
</evidence>
<dbReference type="EMBL" id="FNBK01000024">
    <property type="protein sequence ID" value="SDG31946.1"/>
    <property type="molecule type" value="Genomic_DNA"/>
</dbReference>
<dbReference type="PANTHER" id="PTHR42208">
    <property type="entry name" value="HEAVY METAL TRANSPORTER-RELATED"/>
    <property type="match status" value="1"/>
</dbReference>
<accession>A0A1G7T9H0</accession>
<feature type="transmembrane region" description="Helical" evidence="1">
    <location>
        <begin position="240"/>
        <end position="265"/>
    </location>
</feature>
<dbReference type="InterPro" id="IPR039447">
    <property type="entry name" value="UreH-like_TM_dom"/>
</dbReference>
<evidence type="ECO:0000259" key="2">
    <source>
        <dbReference type="Pfam" id="PF13386"/>
    </source>
</evidence>
<reference evidence="4" key="1">
    <citation type="submission" date="2016-10" db="EMBL/GenBank/DDBJ databases">
        <authorList>
            <person name="Varghese N."/>
            <person name="Submissions S."/>
        </authorList>
    </citation>
    <scope>NUCLEOTIDE SEQUENCE [LARGE SCALE GENOMIC DNA]</scope>
    <source>
        <strain evidence="4">IBRC-M 10760</strain>
    </source>
</reference>